<keyword evidence="10" id="KW-0067">ATP-binding</keyword>
<feature type="transmembrane region" description="Helical" evidence="14">
    <location>
        <begin position="195"/>
        <end position="211"/>
    </location>
</feature>
<dbReference type="SMART" id="SM00388">
    <property type="entry name" value="HisKA"/>
    <property type="match status" value="1"/>
</dbReference>
<feature type="transmembrane region" description="Helical" evidence="14">
    <location>
        <begin position="275"/>
        <end position="295"/>
    </location>
</feature>
<dbReference type="SMART" id="SM00387">
    <property type="entry name" value="HATPase_c"/>
    <property type="match status" value="1"/>
</dbReference>
<reference evidence="16 17" key="1">
    <citation type="submission" date="2022-03" db="EMBL/GenBank/DDBJ databases">
        <title>Novel taxa within the pig intestine.</title>
        <authorList>
            <person name="Wylensek D."/>
            <person name="Bishof K."/>
            <person name="Afrizal A."/>
            <person name="Clavel T."/>
        </authorList>
    </citation>
    <scope>NUCLEOTIDE SEQUENCE [LARGE SCALE GENOMIC DNA]</scope>
    <source>
        <strain evidence="16 17">CLA-KB-P133</strain>
    </source>
</reference>
<accession>A0AB35U6Z0</accession>
<evidence type="ECO:0000256" key="6">
    <source>
        <dbReference type="ARBA" id="ARBA00022679"/>
    </source>
</evidence>
<evidence type="ECO:0000256" key="14">
    <source>
        <dbReference type="SAM" id="Phobius"/>
    </source>
</evidence>
<dbReference type="PANTHER" id="PTHR45528">
    <property type="entry name" value="SENSOR HISTIDINE KINASE CPXA"/>
    <property type="match status" value="1"/>
</dbReference>
<dbReference type="Gene3D" id="1.10.287.130">
    <property type="match status" value="1"/>
</dbReference>
<evidence type="ECO:0000256" key="5">
    <source>
        <dbReference type="ARBA" id="ARBA00022553"/>
    </source>
</evidence>
<dbReference type="AlphaFoldDB" id="A0AB35U6Z0"/>
<dbReference type="RefSeq" id="WP_370596105.1">
    <property type="nucleotide sequence ID" value="NZ_JALBUR010000014.1"/>
</dbReference>
<organism evidence="16 17">
    <name type="scientific">Grylomicrobium aquisgranensis</name>
    <dbReference type="NCBI Taxonomy" id="2926318"/>
    <lineage>
        <taxon>Bacteria</taxon>
        <taxon>Bacillati</taxon>
        <taxon>Bacillota</taxon>
        <taxon>Erysipelotrichia</taxon>
        <taxon>Erysipelotrichales</taxon>
        <taxon>Erysipelotrichaceae</taxon>
        <taxon>Grylomicrobium</taxon>
    </lineage>
</organism>
<dbReference type="InterPro" id="IPR003594">
    <property type="entry name" value="HATPase_dom"/>
</dbReference>
<keyword evidence="9 16" id="KW-0418">Kinase</keyword>
<proteinExistence type="predicted"/>
<evidence type="ECO:0000313" key="16">
    <source>
        <dbReference type="EMBL" id="MDX8419806.1"/>
    </source>
</evidence>
<dbReference type="SUPFAM" id="SSF55874">
    <property type="entry name" value="ATPase domain of HSP90 chaperone/DNA topoisomerase II/histidine kinase"/>
    <property type="match status" value="1"/>
</dbReference>
<evidence type="ECO:0000256" key="2">
    <source>
        <dbReference type="ARBA" id="ARBA00004651"/>
    </source>
</evidence>
<dbReference type="GO" id="GO:0005524">
    <property type="term" value="F:ATP binding"/>
    <property type="evidence" value="ECO:0007669"/>
    <property type="project" value="UniProtKB-KW"/>
</dbReference>
<dbReference type="SUPFAM" id="SSF47384">
    <property type="entry name" value="Homodimeric domain of signal transducing histidine kinase"/>
    <property type="match status" value="1"/>
</dbReference>
<dbReference type="GO" id="GO:0000155">
    <property type="term" value="F:phosphorelay sensor kinase activity"/>
    <property type="evidence" value="ECO:0007669"/>
    <property type="project" value="InterPro"/>
</dbReference>
<keyword evidence="5" id="KW-0597">Phosphoprotein</keyword>
<feature type="domain" description="Histidine kinase" evidence="15">
    <location>
        <begin position="392"/>
        <end position="605"/>
    </location>
</feature>
<dbReference type="InterPro" id="IPR005467">
    <property type="entry name" value="His_kinase_dom"/>
</dbReference>
<evidence type="ECO:0000259" key="15">
    <source>
        <dbReference type="PROSITE" id="PS50109"/>
    </source>
</evidence>
<dbReference type="InterPro" id="IPR003661">
    <property type="entry name" value="HisK_dim/P_dom"/>
</dbReference>
<dbReference type="Pfam" id="PF00512">
    <property type="entry name" value="HisKA"/>
    <property type="match status" value="1"/>
</dbReference>
<dbReference type="Pfam" id="PF02518">
    <property type="entry name" value="HATPase_c"/>
    <property type="match status" value="1"/>
</dbReference>
<feature type="transmembrane region" description="Helical" evidence="14">
    <location>
        <begin position="164"/>
        <end position="183"/>
    </location>
</feature>
<dbReference type="Proteomes" id="UP001286174">
    <property type="component" value="Unassembled WGS sequence"/>
</dbReference>
<evidence type="ECO:0000256" key="8">
    <source>
        <dbReference type="ARBA" id="ARBA00022741"/>
    </source>
</evidence>
<evidence type="ECO:0000256" key="11">
    <source>
        <dbReference type="ARBA" id="ARBA00022989"/>
    </source>
</evidence>
<dbReference type="FunFam" id="1.10.287.130:FF:000001">
    <property type="entry name" value="Two-component sensor histidine kinase"/>
    <property type="match status" value="1"/>
</dbReference>
<dbReference type="InterPro" id="IPR036890">
    <property type="entry name" value="HATPase_C_sf"/>
</dbReference>
<protein>
    <recommendedName>
        <fullName evidence="3">histidine kinase</fullName>
        <ecNumber evidence="3">2.7.13.3</ecNumber>
    </recommendedName>
</protein>
<dbReference type="CDD" id="cd00082">
    <property type="entry name" value="HisKA"/>
    <property type="match status" value="1"/>
</dbReference>
<evidence type="ECO:0000256" key="4">
    <source>
        <dbReference type="ARBA" id="ARBA00022475"/>
    </source>
</evidence>
<dbReference type="InterPro" id="IPR050398">
    <property type="entry name" value="HssS/ArlS-like"/>
</dbReference>
<keyword evidence="6" id="KW-0808">Transferase</keyword>
<keyword evidence="8" id="KW-0547">Nucleotide-binding</keyword>
<sequence>MSKNKWMHRIAWVLMILLFLTTSVFVLVMHDSMSAYGSQVLINKQMNQDALDYVNAWRNDPVSVRTWNNEGSNLEISLYTYENNDRNMSYVTGAYQGDRSTVNVNIMYDAFTDTTWYTNKTAPGDNQILYQVRMYLPSTLSVHDIYWRLTNFFRLDSWLSRHSIIGILSGIGAIALAIWLILVSDYHWTRNSLDILVILDILLGGLFDPFIKAYPMHAWINNGRIVNLIMPVLYALVLYLAIVFTLMNLVFLLQRHRFSSDSAIGYVLSHLNTRIFVHPVFRGILYGILIALWVYYLLLSGYEEGKILFLIATLVPCMDALSLRHGMKVCEKAAEKMAEGRTDWQIDEDTLRHVHGLSYQLAVKMNHLGSALDQAVEQRTKSQRLQSQLIANVSHDIRTPLTVITSYVDLLQKEHTPEEEKEYLQILDKQCRRLKRMSEDVLAASKAENGAVPVHLDKIQVNELLCQAAGEYQDRFDKAGLTLCMDLPQEEMDVYADGRLLWRVMGNLLDNACKYSLTSSRIYLQAGKKDDNVWIRVVNVSKVPLNMSADELMERFARGDVSRHSEGSGLGLSIVKSLVALMHGSFEIHIDTDLFTAEAVLPAYKEQEEPQEQSQQIS</sequence>
<feature type="transmembrane region" description="Helical" evidence="14">
    <location>
        <begin position="231"/>
        <end position="254"/>
    </location>
</feature>
<evidence type="ECO:0000256" key="13">
    <source>
        <dbReference type="ARBA" id="ARBA00023136"/>
    </source>
</evidence>
<gene>
    <name evidence="16" type="ORF">MOZ60_06820</name>
</gene>
<keyword evidence="4" id="KW-1003">Cell membrane</keyword>
<comment type="subcellular location">
    <subcellularLocation>
        <location evidence="2">Cell membrane</location>
        <topology evidence="2">Multi-pass membrane protein</topology>
    </subcellularLocation>
</comment>
<dbReference type="PANTHER" id="PTHR45528:SF1">
    <property type="entry name" value="SENSOR HISTIDINE KINASE CPXA"/>
    <property type="match status" value="1"/>
</dbReference>
<keyword evidence="7 14" id="KW-0812">Transmembrane</keyword>
<keyword evidence="12" id="KW-0902">Two-component regulatory system</keyword>
<dbReference type="EMBL" id="JALBUR010000014">
    <property type="protein sequence ID" value="MDX8419806.1"/>
    <property type="molecule type" value="Genomic_DNA"/>
</dbReference>
<dbReference type="PROSITE" id="PS50109">
    <property type="entry name" value="HIS_KIN"/>
    <property type="match status" value="1"/>
</dbReference>
<keyword evidence="17" id="KW-1185">Reference proteome</keyword>
<evidence type="ECO:0000256" key="12">
    <source>
        <dbReference type="ARBA" id="ARBA00023012"/>
    </source>
</evidence>
<dbReference type="GO" id="GO:0005886">
    <property type="term" value="C:plasma membrane"/>
    <property type="evidence" value="ECO:0007669"/>
    <property type="project" value="UniProtKB-SubCell"/>
</dbReference>
<evidence type="ECO:0000256" key="1">
    <source>
        <dbReference type="ARBA" id="ARBA00000085"/>
    </source>
</evidence>
<keyword evidence="11 14" id="KW-1133">Transmembrane helix</keyword>
<dbReference type="InterPro" id="IPR036097">
    <property type="entry name" value="HisK_dim/P_sf"/>
</dbReference>
<evidence type="ECO:0000256" key="10">
    <source>
        <dbReference type="ARBA" id="ARBA00022840"/>
    </source>
</evidence>
<evidence type="ECO:0000313" key="17">
    <source>
        <dbReference type="Proteomes" id="UP001286174"/>
    </source>
</evidence>
<evidence type="ECO:0000256" key="9">
    <source>
        <dbReference type="ARBA" id="ARBA00022777"/>
    </source>
</evidence>
<comment type="caution">
    <text evidence="16">The sequence shown here is derived from an EMBL/GenBank/DDBJ whole genome shotgun (WGS) entry which is preliminary data.</text>
</comment>
<name>A0AB35U6Z0_9FIRM</name>
<keyword evidence="13 14" id="KW-0472">Membrane</keyword>
<evidence type="ECO:0000256" key="7">
    <source>
        <dbReference type="ARBA" id="ARBA00022692"/>
    </source>
</evidence>
<dbReference type="Gene3D" id="3.30.565.10">
    <property type="entry name" value="Histidine kinase-like ATPase, C-terminal domain"/>
    <property type="match status" value="1"/>
</dbReference>
<comment type="catalytic activity">
    <reaction evidence="1">
        <text>ATP + protein L-histidine = ADP + protein N-phospho-L-histidine.</text>
        <dbReference type="EC" id="2.7.13.3"/>
    </reaction>
</comment>
<dbReference type="EC" id="2.7.13.3" evidence="3"/>
<evidence type="ECO:0000256" key="3">
    <source>
        <dbReference type="ARBA" id="ARBA00012438"/>
    </source>
</evidence>